<protein>
    <submittedName>
        <fullName evidence="1">Uncharacterized protein</fullName>
    </submittedName>
</protein>
<dbReference type="AlphaFoldDB" id="A0AAD4IJW2"/>
<comment type="caution">
    <text evidence="1">The sequence shown here is derived from an EMBL/GenBank/DDBJ whole genome shotgun (WGS) entry which is preliminary data.</text>
</comment>
<keyword evidence="2" id="KW-1185">Reference proteome</keyword>
<evidence type="ECO:0000313" key="2">
    <source>
        <dbReference type="Proteomes" id="UP001199106"/>
    </source>
</evidence>
<dbReference type="GO" id="GO:0016616">
    <property type="term" value="F:oxidoreductase activity, acting on the CH-OH group of donors, NAD or NADP as acceptor"/>
    <property type="evidence" value="ECO:0007669"/>
    <property type="project" value="TreeGrafter"/>
</dbReference>
<dbReference type="InterPro" id="IPR036291">
    <property type="entry name" value="NAD(P)-bd_dom_sf"/>
</dbReference>
<dbReference type="InterPro" id="IPR052184">
    <property type="entry name" value="SDR_enzymes"/>
</dbReference>
<dbReference type="PANTHER" id="PTHR45458:SF3">
    <property type="entry name" value="CHAIN DEHYDROGENASE (ATSC), PUTATIVE-RELATED"/>
    <property type="match status" value="1"/>
</dbReference>
<dbReference type="EMBL" id="JAANER010000001">
    <property type="protein sequence ID" value="KAG9195854.1"/>
    <property type="molecule type" value="Genomic_DNA"/>
</dbReference>
<dbReference type="PANTHER" id="PTHR45458">
    <property type="entry name" value="SHORT-CHAIN DEHYDROGENASE/REDUCTASE SDR"/>
    <property type="match status" value="1"/>
</dbReference>
<dbReference type="SUPFAM" id="SSF51735">
    <property type="entry name" value="NAD(P)-binding Rossmann-fold domains"/>
    <property type="match status" value="1"/>
</dbReference>
<reference evidence="1" key="1">
    <citation type="submission" date="2021-07" db="EMBL/GenBank/DDBJ databases">
        <title>Genome Resource of American Ginseng Black Spot Pathogen Alternaria panax.</title>
        <authorList>
            <person name="Qiu C."/>
            <person name="Wang W."/>
            <person name="Liu Z."/>
        </authorList>
    </citation>
    <scope>NUCLEOTIDE SEQUENCE</scope>
    <source>
        <strain evidence="1">BNCC115425</strain>
    </source>
</reference>
<accession>A0AAD4IJW2</accession>
<dbReference type="InterPro" id="IPR002347">
    <property type="entry name" value="SDR_fam"/>
</dbReference>
<dbReference type="Pfam" id="PF00106">
    <property type="entry name" value="adh_short"/>
    <property type="match status" value="1"/>
</dbReference>
<dbReference type="Proteomes" id="UP001199106">
    <property type="component" value="Unassembled WGS sequence"/>
</dbReference>
<organism evidence="1 2">
    <name type="scientific">Alternaria panax</name>
    <dbReference type="NCBI Taxonomy" id="48097"/>
    <lineage>
        <taxon>Eukaryota</taxon>
        <taxon>Fungi</taxon>
        <taxon>Dikarya</taxon>
        <taxon>Ascomycota</taxon>
        <taxon>Pezizomycotina</taxon>
        <taxon>Dothideomycetes</taxon>
        <taxon>Pleosporomycetidae</taxon>
        <taxon>Pleosporales</taxon>
        <taxon>Pleosporineae</taxon>
        <taxon>Pleosporaceae</taxon>
        <taxon>Alternaria</taxon>
        <taxon>Alternaria sect. Panax</taxon>
    </lineage>
</organism>
<evidence type="ECO:0000313" key="1">
    <source>
        <dbReference type="EMBL" id="KAG9195854.1"/>
    </source>
</evidence>
<dbReference type="Gene3D" id="3.40.50.720">
    <property type="entry name" value="NAD(P)-binding Rossmann-like Domain"/>
    <property type="match status" value="1"/>
</dbReference>
<name>A0AAD4IJW2_9PLEO</name>
<proteinExistence type="predicted"/>
<sequence length="175" mass="19401">MSLQRPPRSLVEELEQVSSKLFMTNVVGNIDLFKFLLPPIMKVEGKKVIAISSSHADFDFVYNLEVETRFLYSASKTALNAIVAKFNAQYKKDGALFMSMSRGVVEVDQFNNVRSDQMQGLMSFVGKIVIYVPDFSGTTLVGDTIPIIKSIWEKASIESGSSGASVSHHGTKQWI</sequence>
<gene>
    <name evidence="1" type="ORF">G6011_00975</name>
</gene>